<dbReference type="Proteomes" id="UP001194696">
    <property type="component" value="Unassembled WGS sequence"/>
</dbReference>
<accession>A0ABQ7JZU4</accession>
<reference evidence="1 2" key="1">
    <citation type="journal article" date="2020" name="Fungal Divers.">
        <title>Resolving the Mortierellaceae phylogeny through synthesis of multi-gene phylogenetics and phylogenomics.</title>
        <authorList>
            <person name="Vandepol N."/>
            <person name="Liber J."/>
            <person name="Desiro A."/>
            <person name="Na H."/>
            <person name="Kennedy M."/>
            <person name="Barry K."/>
            <person name="Grigoriev I.V."/>
            <person name="Miller A.N."/>
            <person name="O'Donnell K."/>
            <person name="Stajich J.E."/>
            <person name="Bonito G."/>
        </authorList>
    </citation>
    <scope>NUCLEOTIDE SEQUENCE [LARGE SCALE GENOMIC DNA]</scope>
    <source>
        <strain evidence="1 2">AD045</strain>
    </source>
</reference>
<evidence type="ECO:0000313" key="1">
    <source>
        <dbReference type="EMBL" id="KAG0288491.1"/>
    </source>
</evidence>
<sequence length="111" mass="12727">MSSMNLRTILEICEGLEVFRTHSDQRSRDTFLTLVDAISVPWAASKTIRHLEITIELPATPQIPYYRRPVPIVLSEMETLQFADLERFYRKIGSLTALEFLDLRAVIEGSS</sequence>
<gene>
    <name evidence="1" type="ORF">BGZ96_007747</name>
</gene>
<comment type="caution">
    <text evidence="1">The sequence shown here is derived from an EMBL/GenBank/DDBJ whole genome shotgun (WGS) entry which is preliminary data.</text>
</comment>
<dbReference type="EMBL" id="JAAAIM010000407">
    <property type="protein sequence ID" value="KAG0288491.1"/>
    <property type="molecule type" value="Genomic_DNA"/>
</dbReference>
<proteinExistence type="predicted"/>
<feature type="non-terminal residue" evidence="1">
    <location>
        <position position="111"/>
    </location>
</feature>
<organism evidence="1 2">
    <name type="scientific">Linnemannia gamsii</name>
    <dbReference type="NCBI Taxonomy" id="64522"/>
    <lineage>
        <taxon>Eukaryota</taxon>
        <taxon>Fungi</taxon>
        <taxon>Fungi incertae sedis</taxon>
        <taxon>Mucoromycota</taxon>
        <taxon>Mortierellomycotina</taxon>
        <taxon>Mortierellomycetes</taxon>
        <taxon>Mortierellales</taxon>
        <taxon>Mortierellaceae</taxon>
        <taxon>Linnemannia</taxon>
    </lineage>
</organism>
<evidence type="ECO:0000313" key="2">
    <source>
        <dbReference type="Proteomes" id="UP001194696"/>
    </source>
</evidence>
<protein>
    <submittedName>
        <fullName evidence="1">Uncharacterized protein</fullName>
    </submittedName>
</protein>
<name>A0ABQ7JZU4_9FUNG</name>
<keyword evidence="2" id="KW-1185">Reference proteome</keyword>